<dbReference type="InterPro" id="IPR018030">
    <property type="entry name" value="Fimbrial_membr_usher_CS"/>
</dbReference>
<evidence type="ECO:0000259" key="11">
    <source>
        <dbReference type="Pfam" id="PF13953"/>
    </source>
</evidence>
<keyword evidence="7" id="KW-0732">Signal</keyword>
<dbReference type="PANTHER" id="PTHR30451">
    <property type="entry name" value="OUTER MEMBRANE USHER PROTEIN"/>
    <property type="match status" value="1"/>
</dbReference>
<evidence type="ECO:0000256" key="3">
    <source>
        <dbReference type="ARBA" id="ARBA00022448"/>
    </source>
</evidence>
<dbReference type="GO" id="GO:0009279">
    <property type="term" value="C:cell outer membrane"/>
    <property type="evidence" value="ECO:0007669"/>
    <property type="project" value="UniProtKB-SubCell"/>
</dbReference>
<keyword evidence="9 10" id="KW-0998">Cell outer membrane</keyword>
<keyword evidence="6 10" id="KW-0812">Transmembrane</keyword>
<comment type="similarity">
    <text evidence="2 10">Belongs to the fimbrial export usher family.</text>
</comment>
<evidence type="ECO:0000256" key="1">
    <source>
        <dbReference type="ARBA" id="ARBA00004571"/>
    </source>
</evidence>
<sequence>MPLSASAVWQSIMTYESPGVVRQGHGRPRQQRKTNNDTPWLIRIAAVAVLWPALGHAAPVFNPAFLAGDSGAVADLTPIEQGAVIPPGRYRVMVYVNQHYLAPYDLTFAPLSTLRRDEPRYLPLLLGVGDMDVCLPASVVAQFGLREDVWPAAEMSSMACVSLKQYVPEAGGSFEAGHQRLDITLPQASLAHRPRGYVSPQEWDDGINAAMVSYSFNGAHQRGDYRYDDYFLTLQNRINVGALRFHDDMTWRHGRSGSQWTHIKTFMEMPLPAWESDLVVGESFSPADVFDGLGFKGVQLASDDSALPDSRRGYAPTVRGIARSNARVTVRQNGYVVYESSVAPGPFEITDLYPASSSGDLTVSVQENDGETHSFIIPYSAVPILQRQGRIKYAVTAGRLRGNTDQSSPSFGQASLIYGLPHGMTVFGGAQYADRYRALALGWGQNMGEFGAFSVSGTQAHSELVDGSEHSGQSWSFLYSKSLNELGTTFQLLGYRYSSKGFYTLDQTANRHMSGGVVLDDEQRRERDPAWVADALDYYNLHHSRRSRIQLSVSQRIPGAGTLFISGSEEAYWHMERKNRLWQMGYSDSVGSLNYSLAFSDSRSAWSARDNQLYTVSLSYPIGRLGGRPGDSSPWLSWTTTRDDDGRMNHSAILSGTALADNNLGYSVRQSYANQGNGYNGGVSLDYHGALAESQLGYSYDRDSRQISYVLRGSAVAHRDGLTLGRQLGDANILVKAPGAQHVKIEDNSGLTTDSRGYAIVPYASLYRRNRVALDINTLHNNVELTDAVTHVVPTRGALVRAEFDVRTGMRSLITLRQPGGQPVPFGATVTLVPRRSDPRTVSEGIVDDHSQAYMAGLPLRGRLWVRWGDAEDQQCHIDYLLPESVLEDPLTYITSECAP</sequence>
<dbReference type="SUPFAM" id="SSF141729">
    <property type="entry name" value="FimD N-terminal domain-like"/>
    <property type="match status" value="1"/>
</dbReference>
<evidence type="ECO:0000313" key="14">
    <source>
        <dbReference type="Proteomes" id="UP000267342"/>
    </source>
</evidence>
<dbReference type="GO" id="GO:0009297">
    <property type="term" value="P:pilus assembly"/>
    <property type="evidence" value="ECO:0007669"/>
    <property type="project" value="InterPro"/>
</dbReference>
<dbReference type="FunFam" id="2.60.40.2610:FF:000001">
    <property type="entry name" value="Outer membrane fimbrial usher protein"/>
    <property type="match status" value="1"/>
</dbReference>
<dbReference type="Pfam" id="PF13953">
    <property type="entry name" value="PapC_C"/>
    <property type="match status" value="1"/>
</dbReference>
<dbReference type="OrthoDB" id="6554712at2"/>
<evidence type="ECO:0000256" key="7">
    <source>
        <dbReference type="ARBA" id="ARBA00022729"/>
    </source>
</evidence>
<evidence type="ECO:0000256" key="10">
    <source>
        <dbReference type="RuleBase" id="RU003884"/>
    </source>
</evidence>
<dbReference type="InterPro" id="IPR042186">
    <property type="entry name" value="FimD_plug_dom"/>
</dbReference>
<keyword evidence="3 10" id="KW-0813">Transport</keyword>
<dbReference type="Gene3D" id="2.60.40.3110">
    <property type="match status" value="1"/>
</dbReference>
<dbReference type="Gene3D" id="3.10.20.410">
    <property type="match status" value="1"/>
</dbReference>
<keyword evidence="4" id="KW-1134">Transmembrane beta strand</keyword>
<reference evidence="13 14" key="1">
    <citation type="submission" date="2018-09" db="EMBL/GenBank/DDBJ databases">
        <title>Zymobacter palmae IAM14233 (=T109) whole genome analysis.</title>
        <authorList>
            <person name="Yanase H."/>
        </authorList>
    </citation>
    <scope>NUCLEOTIDE SEQUENCE [LARGE SCALE GENOMIC DNA]</scope>
    <source>
        <strain evidence="13 14">IAM14233</strain>
    </source>
</reference>
<feature type="domain" description="PapC-like C-terminal" evidence="11">
    <location>
        <begin position="813"/>
        <end position="884"/>
    </location>
</feature>
<dbReference type="GO" id="GO:0015473">
    <property type="term" value="F:fimbrial usher porin activity"/>
    <property type="evidence" value="ECO:0007669"/>
    <property type="project" value="InterPro"/>
</dbReference>
<evidence type="ECO:0000259" key="12">
    <source>
        <dbReference type="Pfam" id="PF13954"/>
    </source>
</evidence>
<keyword evidence="5 10" id="KW-1029">Fimbrium biogenesis</keyword>
<organism evidence="13 14">
    <name type="scientific">Zymobacter palmae</name>
    <dbReference type="NCBI Taxonomy" id="33074"/>
    <lineage>
        <taxon>Bacteria</taxon>
        <taxon>Pseudomonadati</taxon>
        <taxon>Pseudomonadota</taxon>
        <taxon>Gammaproteobacteria</taxon>
        <taxon>Oceanospirillales</taxon>
        <taxon>Halomonadaceae</taxon>
        <taxon>Zymobacter group</taxon>
        <taxon>Zymobacter</taxon>
    </lineage>
</organism>
<dbReference type="InterPro" id="IPR043142">
    <property type="entry name" value="PapC-like_C_sf"/>
</dbReference>
<comment type="subcellular location">
    <subcellularLocation>
        <location evidence="1 10">Cell outer membrane</location>
        <topology evidence="1 10">Multi-pass membrane protein</topology>
    </subcellularLocation>
</comment>
<evidence type="ECO:0000256" key="4">
    <source>
        <dbReference type="ARBA" id="ARBA00022452"/>
    </source>
</evidence>
<protein>
    <submittedName>
        <fullName evidence="13">P pilus assembly protein, porin PapC</fullName>
    </submittedName>
</protein>
<evidence type="ECO:0000256" key="9">
    <source>
        <dbReference type="ARBA" id="ARBA00023237"/>
    </source>
</evidence>
<dbReference type="Proteomes" id="UP000267342">
    <property type="component" value="Chromosome"/>
</dbReference>
<evidence type="ECO:0000256" key="5">
    <source>
        <dbReference type="ARBA" id="ARBA00022558"/>
    </source>
</evidence>
<evidence type="ECO:0000256" key="6">
    <source>
        <dbReference type="ARBA" id="ARBA00022692"/>
    </source>
</evidence>
<dbReference type="Gene3D" id="2.60.40.2070">
    <property type="match status" value="1"/>
</dbReference>
<dbReference type="InterPro" id="IPR000015">
    <property type="entry name" value="Fimb_usher"/>
</dbReference>
<dbReference type="EMBL" id="AP018933">
    <property type="protein sequence ID" value="BBG29472.1"/>
    <property type="molecule type" value="Genomic_DNA"/>
</dbReference>
<dbReference type="Pfam" id="PF00577">
    <property type="entry name" value="Usher"/>
    <property type="match status" value="1"/>
</dbReference>
<keyword evidence="8 10" id="KW-0472">Membrane</keyword>
<evidence type="ECO:0000313" key="13">
    <source>
        <dbReference type="EMBL" id="BBG29472.1"/>
    </source>
</evidence>
<accession>A0A348HCX0</accession>
<dbReference type="FunFam" id="2.60.40.3110:FF:000001">
    <property type="entry name" value="Putative fimbrial outer membrane usher"/>
    <property type="match status" value="1"/>
</dbReference>
<name>A0A348HCX0_9GAMM</name>
<dbReference type="PANTHER" id="PTHR30451:SF21">
    <property type="entry name" value="FIMBRIAL USHER DOMAIN-CONTAINING PROTEIN YDET-RELATED"/>
    <property type="match status" value="1"/>
</dbReference>
<dbReference type="InterPro" id="IPR025949">
    <property type="entry name" value="PapC-like_C"/>
</dbReference>
<dbReference type="PROSITE" id="PS01151">
    <property type="entry name" value="FIMBRIAL_USHER"/>
    <property type="match status" value="1"/>
</dbReference>
<dbReference type="Gene3D" id="2.60.40.2610">
    <property type="entry name" value="Outer membrane usher protein FimD, plug domain"/>
    <property type="match status" value="1"/>
</dbReference>
<keyword evidence="14" id="KW-1185">Reference proteome</keyword>
<dbReference type="InterPro" id="IPR025885">
    <property type="entry name" value="PapC_N"/>
</dbReference>
<dbReference type="InterPro" id="IPR037224">
    <property type="entry name" value="PapC_N_sf"/>
</dbReference>
<gene>
    <name evidence="13" type="ORF">ZBT109_0696</name>
</gene>
<dbReference type="AlphaFoldDB" id="A0A348HCX0"/>
<dbReference type="STRING" id="1123510.GCA_000620025_02014"/>
<dbReference type="Pfam" id="PF13954">
    <property type="entry name" value="PapC_N"/>
    <property type="match status" value="1"/>
</dbReference>
<evidence type="ECO:0000256" key="8">
    <source>
        <dbReference type="ARBA" id="ARBA00023136"/>
    </source>
</evidence>
<evidence type="ECO:0000256" key="2">
    <source>
        <dbReference type="ARBA" id="ARBA00008064"/>
    </source>
</evidence>
<feature type="domain" description="PapC N-terminal" evidence="12">
    <location>
        <begin position="61"/>
        <end position="218"/>
    </location>
</feature>
<dbReference type="KEGG" id="zpl:ZBT109_0696"/>
<proteinExistence type="inferred from homology"/>